<protein>
    <recommendedName>
        <fullName evidence="10">RagB/SusD domain-containing protein</fullName>
    </recommendedName>
</protein>
<dbReference type="STRING" id="742726.HMPREF9448_02859"/>
<evidence type="ECO:0008006" key="10">
    <source>
        <dbReference type="Google" id="ProtNLM"/>
    </source>
</evidence>
<dbReference type="Gene3D" id="1.25.40.390">
    <property type="match status" value="1"/>
</dbReference>
<comment type="subcellular location">
    <subcellularLocation>
        <location evidence="1">Cell outer membrane</location>
    </subcellularLocation>
</comment>
<dbReference type="GeneID" id="77850023"/>
<dbReference type="PATRIC" id="fig|742726.3.peg.2973"/>
<name>K0WVD2_9BACT</name>
<feature type="domain" description="SusD-like N-terminal" evidence="7">
    <location>
        <begin position="100"/>
        <end position="203"/>
    </location>
</feature>
<dbReference type="PROSITE" id="PS51257">
    <property type="entry name" value="PROKAR_LIPOPROTEIN"/>
    <property type="match status" value="1"/>
</dbReference>
<dbReference type="OrthoDB" id="1031584at2"/>
<accession>K0WVD2</accession>
<keyword evidence="4" id="KW-0472">Membrane</keyword>
<feature type="domain" description="RagB/SusD" evidence="6">
    <location>
        <begin position="265"/>
        <end position="595"/>
    </location>
</feature>
<evidence type="ECO:0000259" key="6">
    <source>
        <dbReference type="Pfam" id="PF07980"/>
    </source>
</evidence>
<sequence length="601" mass="69313">MKKNIKYIVAAVAGLWLTGCTDDLDRFPLSSLSPETYFNTEEELETFTNHFYSQFPSAASGYGESEDIVNIFTLPATTIGLTRTVPTKGGGWNWDYLREINLYLKYSHRCNNKIAREHYDGIARFFRAYFYFEKVKRFGDVPWYNKPLESNDPDLKKPRDSRQLVMDSIMSDIDYAINYCDDNSELYRVTKWTAMALKSRICLFEGTFRKYHGIAGYETFLEECATISKRFIDESPYSIYTSGDKPYRDLFASMNAIQQEVILARDYDYTKGVKHEANYNTMAQTYGRPGMNKKIVNSYLMTDGTRFTDQPGYKTMQYYDEMQNRDPRLTQTVVGPGYMRINSDKVESPNFSSSTTGYQIIKWVTDASGDGYMGSSNDYILFRAAEVYLNYAEAKAELGTLTQEDLEISIKKIRDRVGMPNIDMLAANANPDPYLCAPETGYRNVTDPNKGVILEIRRERTIELCLEGHRYYDIIRWKEGKMFEQPFLGMYFPGLTQGSGDNRYDVFDMNDGIAGDKEKVDICIYTGKKPSVKNIRKFYKLGEEFVLTDGDKGNIICHDIEKEPRQWNEERDYFFPIPTTERSLTNGALTQNPGWNDGLDF</sequence>
<keyword evidence="3" id="KW-0732">Signal</keyword>
<dbReference type="GO" id="GO:0009279">
    <property type="term" value="C:cell outer membrane"/>
    <property type="evidence" value="ECO:0007669"/>
    <property type="project" value="UniProtKB-SubCell"/>
</dbReference>
<keyword evidence="5" id="KW-0998">Cell outer membrane</keyword>
<dbReference type="InterPro" id="IPR033985">
    <property type="entry name" value="SusD-like_N"/>
</dbReference>
<evidence type="ECO:0000256" key="3">
    <source>
        <dbReference type="ARBA" id="ARBA00022729"/>
    </source>
</evidence>
<dbReference type="RefSeq" id="WP_008863230.1">
    <property type="nucleotide sequence ID" value="NZ_JH815206.1"/>
</dbReference>
<dbReference type="EMBL" id="ADLE01000018">
    <property type="protein sequence ID" value="EJZ62176.1"/>
    <property type="molecule type" value="Genomic_DNA"/>
</dbReference>
<dbReference type="Proteomes" id="UP000006044">
    <property type="component" value="Unassembled WGS sequence"/>
</dbReference>
<dbReference type="SUPFAM" id="SSF48452">
    <property type="entry name" value="TPR-like"/>
    <property type="match status" value="1"/>
</dbReference>
<dbReference type="Pfam" id="PF14322">
    <property type="entry name" value="SusD-like_3"/>
    <property type="match status" value="1"/>
</dbReference>
<evidence type="ECO:0000256" key="5">
    <source>
        <dbReference type="ARBA" id="ARBA00023237"/>
    </source>
</evidence>
<evidence type="ECO:0000256" key="4">
    <source>
        <dbReference type="ARBA" id="ARBA00023136"/>
    </source>
</evidence>
<evidence type="ECO:0000256" key="1">
    <source>
        <dbReference type="ARBA" id="ARBA00004442"/>
    </source>
</evidence>
<organism evidence="8 9">
    <name type="scientific">Barnesiella intestinihominis YIT 11860</name>
    <dbReference type="NCBI Taxonomy" id="742726"/>
    <lineage>
        <taxon>Bacteria</taxon>
        <taxon>Pseudomonadati</taxon>
        <taxon>Bacteroidota</taxon>
        <taxon>Bacteroidia</taxon>
        <taxon>Bacteroidales</taxon>
        <taxon>Barnesiellaceae</taxon>
        <taxon>Barnesiella</taxon>
    </lineage>
</organism>
<evidence type="ECO:0000259" key="7">
    <source>
        <dbReference type="Pfam" id="PF14322"/>
    </source>
</evidence>
<evidence type="ECO:0000256" key="2">
    <source>
        <dbReference type="ARBA" id="ARBA00006275"/>
    </source>
</evidence>
<dbReference type="AlphaFoldDB" id="K0WVD2"/>
<reference evidence="8 9" key="1">
    <citation type="submission" date="2012-08" db="EMBL/GenBank/DDBJ databases">
        <title>The Genome Sequence of Barnesiella intestinihominis YIT 11860.</title>
        <authorList>
            <consortium name="The Broad Institute Genome Sequencing Platform"/>
            <person name="Earl A."/>
            <person name="Ward D."/>
            <person name="Feldgarden M."/>
            <person name="Gevers D."/>
            <person name="Morotomi M."/>
            <person name="Walker B."/>
            <person name="Young S.K."/>
            <person name="Zeng Q."/>
            <person name="Gargeya S."/>
            <person name="Fitzgerald M."/>
            <person name="Haas B."/>
            <person name="Abouelleil A."/>
            <person name="Alvarado L."/>
            <person name="Arachchi H.M."/>
            <person name="Berlin A.M."/>
            <person name="Chapman S.B."/>
            <person name="Goldberg J."/>
            <person name="Griggs A."/>
            <person name="Gujja S."/>
            <person name="Hansen M."/>
            <person name="Howarth C."/>
            <person name="Imamovic A."/>
            <person name="Larimer J."/>
            <person name="McCowen C."/>
            <person name="Montmayeur A."/>
            <person name="Murphy C."/>
            <person name="Neiman D."/>
            <person name="Pearson M."/>
            <person name="Priest M."/>
            <person name="Roberts A."/>
            <person name="Saif S."/>
            <person name="Shea T."/>
            <person name="Sisk P."/>
            <person name="Sykes S."/>
            <person name="Wortman J."/>
            <person name="Nusbaum C."/>
            <person name="Birren B."/>
        </authorList>
    </citation>
    <scope>NUCLEOTIDE SEQUENCE [LARGE SCALE GENOMIC DNA]</scope>
    <source>
        <strain evidence="8 9">YIT 11860</strain>
    </source>
</reference>
<dbReference type="InterPro" id="IPR011990">
    <property type="entry name" value="TPR-like_helical_dom_sf"/>
</dbReference>
<comment type="caution">
    <text evidence="8">The sequence shown here is derived from an EMBL/GenBank/DDBJ whole genome shotgun (WGS) entry which is preliminary data.</text>
</comment>
<gene>
    <name evidence="8" type="ORF">HMPREF9448_02859</name>
</gene>
<dbReference type="eggNOG" id="COG0457">
    <property type="taxonomic scope" value="Bacteria"/>
</dbReference>
<keyword evidence="9" id="KW-1185">Reference proteome</keyword>
<evidence type="ECO:0000313" key="9">
    <source>
        <dbReference type="Proteomes" id="UP000006044"/>
    </source>
</evidence>
<dbReference type="InterPro" id="IPR012944">
    <property type="entry name" value="SusD_RagB_dom"/>
</dbReference>
<proteinExistence type="inferred from homology"/>
<dbReference type="HOGENOM" id="CLU_015553_0_1_10"/>
<dbReference type="Pfam" id="PF07980">
    <property type="entry name" value="SusD_RagB"/>
    <property type="match status" value="1"/>
</dbReference>
<evidence type="ECO:0000313" key="8">
    <source>
        <dbReference type="EMBL" id="EJZ62176.1"/>
    </source>
</evidence>
<comment type="similarity">
    <text evidence="2">Belongs to the SusD family.</text>
</comment>